<gene>
    <name evidence="2" type="ORF">NDU88_003012</name>
</gene>
<comment type="caution">
    <text evidence="2">The sequence shown here is derived from an EMBL/GenBank/DDBJ whole genome shotgun (WGS) entry which is preliminary data.</text>
</comment>
<evidence type="ECO:0000313" key="3">
    <source>
        <dbReference type="Proteomes" id="UP001066276"/>
    </source>
</evidence>
<feature type="compositionally biased region" description="Basic and acidic residues" evidence="1">
    <location>
        <begin position="117"/>
        <end position="126"/>
    </location>
</feature>
<feature type="region of interest" description="Disordered" evidence="1">
    <location>
        <begin position="15"/>
        <end position="126"/>
    </location>
</feature>
<organism evidence="2 3">
    <name type="scientific">Pleurodeles waltl</name>
    <name type="common">Iberian ribbed newt</name>
    <dbReference type="NCBI Taxonomy" id="8319"/>
    <lineage>
        <taxon>Eukaryota</taxon>
        <taxon>Metazoa</taxon>
        <taxon>Chordata</taxon>
        <taxon>Craniata</taxon>
        <taxon>Vertebrata</taxon>
        <taxon>Euteleostomi</taxon>
        <taxon>Amphibia</taxon>
        <taxon>Batrachia</taxon>
        <taxon>Caudata</taxon>
        <taxon>Salamandroidea</taxon>
        <taxon>Salamandridae</taxon>
        <taxon>Pleurodelinae</taxon>
        <taxon>Pleurodeles</taxon>
    </lineage>
</organism>
<protein>
    <submittedName>
        <fullName evidence="2">Uncharacterized protein</fullName>
    </submittedName>
</protein>
<dbReference type="EMBL" id="JANPWB010000003">
    <property type="protein sequence ID" value="KAJ1199174.1"/>
    <property type="molecule type" value="Genomic_DNA"/>
</dbReference>
<evidence type="ECO:0000313" key="2">
    <source>
        <dbReference type="EMBL" id="KAJ1199174.1"/>
    </source>
</evidence>
<reference evidence="2" key="1">
    <citation type="journal article" date="2022" name="bioRxiv">
        <title>Sequencing and chromosome-scale assembly of the giantPleurodeles waltlgenome.</title>
        <authorList>
            <person name="Brown T."/>
            <person name="Elewa A."/>
            <person name="Iarovenko S."/>
            <person name="Subramanian E."/>
            <person name="Araus A.J."/>
            <person name="Petzold A."/>
            <person name="Susuki M."/>
            <person name="Suzuki K.-i.T."/>
            <person name="Hayashi T."/>
            <person name="Toyoda A."/>
            <person name="Oliveira C."/>
            <person name="Osipova E."/>
            <person name="Leigh N.D."/>
            <person name="Simon A."/>
            <person name="Yun M.H."/>
        </authorList>
    </citation>
    <scope>NUCLEOTIDE SEQUENCE</scope>
    <source>
        <strain evidence="2">20211129_DDA</strain>
        <tissue evidence="2">Liver</tissue>
    </source>
</reference>
<evidence type="ECO:0000256" key="1">
    <source>
        <dbReference type="SAM" id="MobiDB-lite"/>
    </source>
</evidence>
<feature type="compositionally biased region" description="Basic and acidic residues" evidence="1">
    <location>
        <begin position="24"/>
        <end position="34"/>
    </location>
</feature>
<feature type="compositionally biased region" description="Basic and acidic residues" evidence="1">
    <location>
        <begin position="68"/>
        <end position="96"/>
    </location>
</feature>
<sequence length="157" mass="17468">MAVCSRVSDIPATYHAEAGNPDIRVPENIDREDGQSVQRTQEEDAIAAGNPDIRVPKNLKRKNGLRAARAEKEEDAEGKTAESADREDSGEDKKTTDPYLGEEEPLNARDNTTEGQDGPKKLELRHVPGGTWLKQVRSCLRAKLRFMVGWEEDRGDV</sequence>
<proteinExistence type="predicted"/>
<accession>A0AAV7VC76</accession>
<dbReference type="AlphaFoldDB" id="A0AAV7VC76"/>
<keyword evidence="3" id="KW-1185">Reference proteome</keyword>
<dbReference type="Proteomes" id="UP001066276">
    <property type="component" value="Chromosome 2_1"/>
</dbReference>
<name>A0AAV7VC76_PLEWA</name>